<dbReference type="Gene3D" id="1.10.357.10">
    <property type="entry name" value="Tetracycline Repressor, domain 2"/>
    <property type="match status" value="1"/>
</dbReference>
<dbReference type="PANTHER" id="PTHR30055">
    <property type="entry name" value="HTH-TYPE TRANSCRIPTIONAL REGULATOR RUTR"/>
    <property type="match status" value="1"/>
</dbReference>
<dbReference type="GO" id="GO:0003700">
    <property type="term" value="F:DNA-binding transcription factor activity"/>
    <property type="evidence" value="ECO:0007669"/>
    <property type="project" value="TreeGrafter"/>
</dbReference>
<dbReference type="InterPro" id="IPR050109">
    <property type="entry name" value="HTH-type_TetR-like_transc_reg"/>
</dbReference>
<evidence type="ECO:0000256" key="2">
    <source>
        <dbReference type="PROSITE-ProRule" id="PRU00335"/>
    </source>
</evidence>
<evidence type="ECO:0000256" key="1">
    <source>
        <dbReference type="ARBA" id="ARBA00023125"/>
    </source>
</evidence>
<evidence type="ECO:0000313" key="5">
    <source>
        <dbReference type="Proteomes" id="UP000597444"/>
    </source>
</evidence>
<keyword evidence="1 2" id="KW-0238">DNA-binding</keyword>
<protein>
    <submittedName>
        <fullName evidence="4">TetR family transcriptional regulator</fullName>
    </submittedName>
</protein>
<proteinExistence type="predicted"/>
<dbReference type="Proteomes" id="UP000597444">
    <property type="component" value="Unassembled WGS sequence"/>
</dbReference>
<dbReference type="InterPro" id="IPR009057">
    <property type="entry name" value="Homeodomain-like_sf"/>
</dbReference>
<sequence length="199" mass="22073">MTIDNTKELPPEEARTRILNAAQTLFAAHGFNATTTKAIAEAAGVPGGLIFYYFPSKKALLASVLKERNVLIELSTVVETLRVSDPRTALMTLAVHYIESLRQHRELTAILLREFLSHREIAEQFHALREEHVALIASSIQKLLQGKCTSPAQQIQARARTFLYNLIVIGIIEEPPAPPHFIEEMVDILLGGLQLSVNA</sequence>
<feature type="DNA-binding region" description="H-T-H motif" evidence="2">
    <location>
        <begin position="35"/>
        <end position="54"/>
    </location>
</feature>
<dbReference type="InterPro" id="IPR036271">
    <property type="entry name" value="Tet_transcr_reg_TetR-rel_C_sf"/>
</dbReference>
<comment type="caution">
    <text evidence="4">The sequence shown here is derived from an EMBL/GenBank/DDBJ whole genome shotgun (WGS) entry which is preliminary data.</text>
</comment>
<dbReference type="AlphaFoldDB" id="A0A8J3N476"/>
<evidence type="ECO:0000313" key="4">
    <source>
        <dbReference type="EMBL" id="GHO95198.1"/>
    </source>
</evidence>
<organism evidence="4 5">
    <name type="scientific">Reticulibacter mediterranei</name>
    <dbReference type="NCBI Taxonomy" id="2778369"/>
    <lineage>
        <taxon>Bacteria</taxon>
        <taxon>Bacillati</taxon>
        <taxon>Chloroflexota</taxon>
        <taxon>Ktedonobacteria</taxon>
        <taxon>Ktedonobacterales</taxon>
        <taxon>Reticulibacteraceae</taxon>
        <taxon>Reticulibacter</taxon>
    </lineage>
</organism>
<evidence type="ECO:0000259" key="3">
    <source>
        <dbReference type="PROSITE" id="PS50977"/>
    </source>
</evidence>
<name>A0A8J3N476_9CHLR</name>
<dbReference type="EMBL" id="BNJK01000001">
    <property type="protein sequence ID" value="GHO95198.1"/>
    <property type="molecule type" value="Genomic_DNA"/>
</dbReference>
<dbReference type="InterPro" id="IPR001647">
    <property type="entry name" value="HTH_TetR"/>
</dbReference>
<dbReference type="GO" id="GO:0000976">
    <property type="term" value="F:transcription cis-regulatory region binding"/>
    <property type="evidence" value="ECO:0007669"/>
    <property type="project" value="TreeGrafter"/>
</dbReference>
<reference evidence="4" key="1">
    <citation type="submission" date="2020-10" db="EMBL/GenBank/DDBJ databases">
        <title>Taxonomic study of unclassified bacteria belonging to the class Ktedonobacteria.</title>
        <authorList>
            <person name="Yabe S."/>
            <person name="Wang C.M."/>
            <person name="Zheng Y."/>
            <person name="Sakai Y."/>
            <person name="Cavaletti L."/>
            <person name="Monciardini P."/>
            <person name="Donadio S."/>
        </authorList>
    </citation>
    <scope>NUCLEOTIDE SEQUENCE</scope>
    <source>
        <strain evidence="4">ID150040</strain>
    </source>
</reference>
<dbReference type="SUPFAM" id="SSF46689">
    <property type="entry name" value="Homeodomain-like"/>
    <property type="match status" value="1"/>
</dbReference>
<gene>
    <name evidence="4" type="ORF">KSF_052460</name>
</gene>
<accession>A0A8J3N476</accession>
<dbReference type="PANTHER" id="PTHR30055:SF226">
    <property type="entry name" value="HTH-TYPE TRANSCRIPTIONAL REGULATOR PKSA"/>
    <property type="match status" value="1"/>
</dbReference>
<dbReference type="PRINTS" id="PR00455">
    <property type="entry name" value="HTHTETR"/>
</dbReference>
<dbReference type="PROSITE" id="PS50977">
    <property type="entry name" value="HTH_TETR_2"/>
    <property type="match status" value="1"/>
</dbReference>
<dbReference type="Pfam" id="PF00440">
    <property type="entry name" value="TetR_N"/>
    <property type="match status" value="1"/>
</dbReference>
<dbReference type="SUPFAM" id="SSF48498">
    <property type="entry name" value="Tetracyclin repressor-like, C-terminal domain"/>
    <property type="match status" value="1"/>
</dbReference>
<feature type="domain" description="HTH tetR-type" evidence="3">
    <location>
        <begin position="12"/>
        <end position="72"/>
    </location>
</feature>
<keyword evidence="5" id="KW-1185">Reference proteome</keyword>